<feature type="chain" id="PRO_5035821506" description="Glycosyltransferase family 92 protein" evidence="1">
    <location>
        <begin position="18"/>
        <end position="130"/>
    </location>
</feature>
<dbReference type="AlphaFoldDB" id="A0A8R1EER9"/>
<protein>
    <recommendedName>
        <fullName evidence="4">Glycosyltransferase family 92 protein</fullName>
    </recommendedName>
</protein>
<accession>A0A8R1EER9</accession>
<feature type="signal peptide" evidence="1">
    <location>
        <begin position="1"/>
        <end position="17"/>
    </location>
</feature>
<reference evidence="3" key="1">
    <citation type="submission" date="2010-08" db="EMBL/GenBank/DDBJ databases">
        <authorList>
            <consortium name="Caenorhabditis japonica Sequencing Consortium"/>
            <person name="Wilson R.K."/>
        </authorList>
    </citation>
    <scope>NUCLEOTIDE SEQUENCE [LARGE SCALE GENOMIC DNA]</scope>
    <source>
        <strain evidence="3">DF5081</strain>
    </source>
</reference>
<evidence type="ECO:0000313" key="2">
    <source>
        <dbReference type="EnsemblMetazoa" id="CJA33472.1"/>
    </source>
</evidence>
<evidence type="ECO:0008006" key="4">
    <source>
        <dbReference type="Google" id="ProtNLM"/>
    </source>
</evidence>
<evidence type="ECO:0000313" key="3">
    <source>
        <dbReference type="Proteomes" id="UP000005237"/>
    </source>
</evidence>
<keyword evidence="3" id="KW-1185">Reference proteome</keyword>
<sequence length="130" mass="14959">MSFTLLLFAALIGQASLGNPTRYLFSKVELDQSTMYTMLSSFSNVGKLPIYFPVSNSSADYTSDVWMDPCYERFYEVGAHYVVYWLVNRDMYCEALVKASATTVPTKPLYEQQHLARVERKKTWCPPELE</sequence>
<dbReference type="Proteomes" id="UP000005237">
    <property type="component" value="Unassembled WGS sequence"/>
</dbReference>
<keyword evidence="1" id="KW-0732">Signal</keyword>
<dbReference type="EnsemblMetazoa" id="CJA33472.1">
    <property type="protein sequence ID" value="CJA33472.1"/>
    <property type="gene ID" value="WBGene00209319"/>
</dbReference>
<organism evidence="2 3">
    <name type="scientific">Caenorhabditis japonica</name>
    <dbReference type="NCBI Taxonomy" id="281687"/>
    <lineage>
        <taxon>Eukaryota</taxon>
        <taxon>Metazoa</taxon>
        <taxon>Ecdysozoa</taxon>
        <taxon>Nematoda</taxon>
        <taxon>Chromadorea</taxon>
        <taxon>Rhabditida</taxon>
        <taxon>Rhabditina</taxon>
        <taxon>Rhabditomorpha</taxon>
        <taxon>Rhabditoidea</taxon>
        <taxon>Rhabditidae</taxon>
        <taxon>Peloderinae</taxon>
        <taxon>Caenorhabditis</taxon>
    </lineage>
</organism>
<name>A0A8R1EER9_CAEJA</name>
<reference evidence="2" key="2">
    <citation type="submission" date="2022-06" db="UniProtKB">
        <authorList>
            <consortium name="EnsemblMetazoa"/>
        </authorList>
    </citation>
    <scope>IDENTIFICATION</scope>
    <source>
        <strain evidence="2">DF5081</strain>
    </source>
</reference>
<proteinExistence type="predicted"/>
<evidence type="ECO:0000256" key="1">
    <source>
        <dbReference type="SAM" id="SignalP"/>
    </source>
</evidence>